<dbReference type="GO" id="GO:0020037">
    <property type="term" value="F:heme binding"/>
    <property type="evidence" value="ECO:0007669"/>
    <property type="project" value="InterPro"/>
</dbReference>
<feature type="signal peptide" evidence="11">
    <location>
        <begin position="1"/>
        <end position="21"/>
    </location>
</feature>
<comment type="cofactor">
    <cofactor evidence="1">
        <name>heme</name>
        <dbReference type="ChEBI" id="CHEBI:30413"/>
    </cofactor>
</comment>
<dbReference type="AlphaFoldDB" id="A0A2Z6ZWG8"/>
<feature type="chain" id="PRO_5016408001" evidence="11">
    <location>
        <begin position="22"/>
        <end position="71"/>
    </location>
</feature>
<reference evidence="12 13" key="1">
    <citation type="journal article" date="2015" name="Proc. Natl. Acad. Sci. U.S.A.">
        <title>The resurrection genome of Boea hygrometrica: A blueprint for survival of dehydration.</title>
        <authorList>
            <person name="Xiao L."/>
            <person name="Yang G."/>
            <person name="Zhang L."/>
            <person name="Yang X."/>
            <person name="Zhao S."/>
            <person name="Ji Z."/>
            <person name="Zhou Q."/>
            <person name="Hu M."/>
            <person name="Wang Y."/>
            <person name="Chen M."/>
            <person name="Xu Y."/>
            <person name="Jin H."/>
            <person name="Xiao X."/>
            <person name="Hu G."/>
            <person name="Bao F."/>
            <person name="Hu Y."/>
            <person name="Wan P."/>
            <person name="Li L."/>
            <person name="Deng X."/>
            <person name="Kuang T."/>
            <person name="Xiang C."/>
            <person name="Zhu J.K."/>
            <person name="Oliver M.J."/>
            <person name="He Y."/>
        </authorList>
    </citation>
    <scope>NUCLEOTIDE SEQUENCE [LARGE SCALE GENOMIC DNA]</scope>
    <source>
        <strain evidence="13">cv. XS01</strain>
    </source>
</reference>
<evidence type="ECO:0000256" key="2">
    <source>
        <dbReference type="ARBA" id="ARBA00004370"/>
    </source>
</evidence>
<keyword evidence="4" id="KW-0812">Transmembrane</keyword>
<dbReference type="PANTHER" id="PTHR47947">
    <property type="entry name" value="CYTOCHROME P450 82C3-RELATED"/>
    <property type="match status" value="1"/>
</dbReference>
<dbReference type="GO" id="GO:0004497">
    <property type="term" value="F:monooxygenase activity"/>
    <property type="evidence" value="ECO:0007669"/>
    <property type="project" value="UniProtKB-KW"/>
</dbReference>
<keyword evidence="13" id="KW-1185">Reference proteome</keyword>
<dbReference type="GO" id="GO:0016020">
    <property type="term" value="C:membrane"/>
    <property type="evidence" value="ECO:0007669"/>
    <property type="project" value="UniProtKB-SubCell"/>
</dbReference>
<dbReference type="GO" id="GO:0005506">
    <property type="term" value="F:iron ion binding"/>
    <property type="evidence" value="ECO:0007669"/>
    <property type="project" value="InterPro"/>
</dbReference>
<name>A0A2Z6ZWG8_9LAMI</name>
<keyword evidence="3" id="KW-0349">Heme</keyword>
<keyword evidence="10" id="KW-0472">Membrane</keyword>
<comment type="subcellular location">
    <subcellularLocation>
        <location evidence="2">Membrane</location>
    </subcellularLocation>
</comment>
<dbReference type="Proteomes" id="UP000250235">
    <property type="component" value="Unassembled WGS sequence"/>
</dbReference>
<evidence type="ECO:0000256" key="10">
    <source>
        <dbReference type="ARBA" id="ARBA00023136"/>
    </source>
</evidence>
<dbReference type="InterPro" id="IPR036396">
    <property type="entry name" value="Cyt_P450_sf"/>
</dbReference>
<evidence type="ECO:0000256" key="4">
    <source>
        <dbReference type="ARBA" id="ARBA00022692"/>
    </source>
</evidence>
<evidence type="ECO:0000256" key="3">
    <source>
        <dbReference type="ARBA" id="ARBA00022617"/>
    </source>
</evidence>
<dbReference type="PANTHER" id="PTHR47947:SF26">
    <property type="entry name" value="CYTOCHROME P450"/>
    <property type="match status" value="1"/>
</dbReference>
<evidence type="ECO:0000313" key="13">
    <source>
        <dbReference type="Proteomes" id="UP000250235"/>
    </source>
</evidence>
<protein>
    <submittedName>
        <fullName evidence="12">Uncharacterized protein</fullName>
    </submittedName>
</protein>
<dbReference type="EMBL" id="KV330961">
    <property type="protein sequence ID" value="KZT75228.1"/>
    <property type="molecule type" value="Genomic_DNA"/>
</dbReference>
<dbReference type="Gene3D" id="1.10.630.10">
    <property type="entry name" value="Cytochrome P450"/>
    <property type="match status" value="1"/>
</dbReference>
<evidence type="ECO:0000256" key="5">
    <source>
        <dbReference type="ARBA" id="ARBA00022723"/>
    </source>
</evidence>
<organism evidence="12 13">
    <name type="scientific">Dorcoceras hygrometricum</name>
    <dbReference type="NCBI Taxonomy" id="472368"/>
    <lineage>
        <taxon>Eukaryota</taxon>
        <taxon>Viridiplantae</taxon>
        <taxon>Streptophyta</taxon>
        <taxon>Embryophyta</taxon>
        <taxon>Tracheophyta</taxon>
        <taxon>Spermatophyta</taxon>
        <taxon>Magnoliopsida</taxon>
        <taxon>eudicotyledons</taxon>
        <taxon>Gunneridae</taxon>
        <taxon>Pentapetalae</taxon>
        <taxon>asterids</taxon>
        <taxon>lamiids</taxon>
        <taxon>Lamiales</taxon>
        <taxon>Gesneriaceae</taxon>
        <taxon>Didymocarpoideae</taxon>
        <taxon>Trichosporeae</taxon>
        <taxon>Loxocarpinae</taxon>
        <taxon>Dorcoceras</taxon>
    </lineage>
</organism>
<evidence type="ECO:0000256" key="11">
    <source>
        <dbReference type="SAM" id="SignalP"/>
    </source>
</evidence>
<dbReference type="InterPro" id="IPR050651">
    <property type="entry name" value="Plant_Cytochrome_P450_Monoox"/>
</dbReference>
<evidence type="ECO:0000256" key="7">
    <source>
        <dbReference type="ARBA" id="ARBA00023002"/>
    </source>
</evidence>
<dbReference type="GO" id="GO:0016705">
    <property type="term" value="F:oxidoreductase activity, acting on paired donors, with incorporation or reduction of molecular oxygen"/>
    <property type="evidence" value="ECO:0007669"/>
    <property type="project" value="InterPro"/>
</dbReference>
<keyword evidence="5" id="KW-0479">Metal-binding</keyword>
<gene>
    <name evidence="12" type="ORF">F511_47747</name>
</gene>
<evidence type="ECO:0000256" key="1">
    <source>
        <dbReference type="ARBA" id="ARBA00001971"/>
    </source>
</evidence>
<keyword evidence="9" id="KW-0503">Monooxygenase</keyword>
<proteinExistence type="predicted"/>
<dbReference type="Pfam" id="PF00067">
    <property type="entry name" value="p450"/>
    <property type="match status" value="1"/>
</dbReference>
<dbReference type="OrthoDB" id="1055148at2759"/>
<evidence type="ECO:0000256" key="8">
    <source>
        <dbReference type="ARBA" id="ARBA00023004"/>
    </source>
</evidence>
<evidence type="ECO:0000313" key="12">
    <source>
        <dbReference type="EMBL" id="KZT75228.1"/>
    </source>
</evidence>
<keyword evidence="7" id="KW-0560">Oxidoreductase</keyword>
<dbReference type="SUPFAM" id="SSF48264">
    <property type="entry name" value="Cytochrome P450"/>
    <property type="match status" value="1"/>
</dbReference>
<keyword evidence="6" id="KW-1133">Transmembrane helix</keyword>
<keyword evidence="11" id="KW-0732">Signal</keyword>
<evidence type="ECO:0000256" key="9">
    <source>
        <dbReference type="ARBA" id="ARBA00023033"/>
    </source>
</evidence>
<evidence type="ECO:0000256" key="6">
    <source>
        <dbReference type="ARBA" id="ARBA00022989"/>
    </source>
</evidence>
<dbReference type="InterPro" id="IPR001128">
    <property type="entry name" value="Cyt_P450"/>
</dbReference>
<accession>A0A2Z6ZWG8</accession>
<sequence length="71" mass="7808">MGRRSCPGSNLALRMVGLALGSLIQCFEWQRIGEELVDLSEGKGISMPKAIPLEARCRARDLLHKLLTTEA</sequence>
<keyword evidence="8" id="KW-0408">Iron</keyword>